<feature type="non-terminal residue" evidence="2">
    <location>
        <position position="153"/>
    </location>
</feature>
<dbReference type="Gene3D" id="1.10.375.10">
    <property type="entry name" value="Human Immunodeficiency Virus Type 1 Capsid Protein"/>
    <property type="match status" value="1"/>
</dbReference>
<protein>
    <recommendedName>
        <fullName evidence="1">Core shell protein Gag P30 domain-containing protein</fullName>
    </recommendedName>
</protein>
<evidence type="ECO:0000313" key="2">
    <source>
        <dbReference type="EMBL" id="KFV44730.1"/>
    </source>
</evidence>
<sequence length="153" mass="17066">EAMGAGGPARIKVPFTFADLDGWRVTAGNYRDDPEKVAKGFELLVKTPDPDWEDVDAMLDASFSESEKQMIMKAARAQVQVQILAGTLPGTVGNNHVPTTDPGWDPNDAGNWGLLIWYREWIAYGIRNAIPKVVNWSKLYDIKQDKKETPTDF</sequence>
<evidence type="ECO:0000313" key="3">
    <source>
        <dbReference type="Proteomes" id="UP000054190"/>
    </source>
</evidence>
<reference evidence="2 3" key="1">
    <citation type="submission" date="2014-04" db="EMBL/GenBank/DDBJ databases">
        <title>Genome evolution of avian class.</title>
        <authorList>
            <person name="Zhang G."/>
            <person name="Li C."/>
        </authorList>
    </citation>
    <scope>NUCLEOTIDE SEQUENCE [LARGE SCALE GENOMIC DNA]</scope>
    <source>
        <strain evidence="2">BGI_N341</strain>
    </source>
</reference>
<keyword evidence="3" id="KW-1185">Reference proteome</keyword>
<evidence type="ECO:0000259" key="1">
    <source>
        <dbReference type="Pfam" id="PF02093"/>
    </source>
</evidence>
<dbReference type="AlphaFoldDB" id="A0A093GSK6"/>
<proteinExistence type="predicted"/>
<name>A0A093GSK6_TYTAL</name>
<feature type="non-terminal residue" evidence="2">
    <location>
        <position position="1"/>
    </location>
</feature>
<dbReference type="InterPro" id="IPR050462">
    <property type="entry name" value="Retroviral_Gag-Pol_poly"/>
</dbReference>
<dbReference type="GO" id="GO:0019068">
    <property type="term" value="P:virion assembly"/>
    <property type="evidence" value="ECO:0007669"/>
    <property type="project" value="InterPro"/>
</dbReference>
<dbReference type="SUPFAM" id="SSF47943">
    <property type="entry name" value="Retrovirus capsid protein, N-terminal core domain"/>
    <property type="match status" value="1"/>
</dbReference>
<dbReference type="InterPro" id="IPR008919">
    <property type="entry name" value="Retrov_capsid_N"/>
</dbReference>
<organism evidence="2 3">
    <name type="scientific">Tyto alba</name>
    <name type="common">Barn owl</name>
    <dbReference type="NCBI Taxonomy" id="56313"/>
    <lineage>
        <taxon>Eukaryota</taxon>
        <taxon>Metazoa</taxon>
        <taxon>Chordata</taxon>
        <taxon>Craniata</taxon>
        <taxon>Vertebrata</taxon>
        <taxon>Euteleostomi</taxon>
        <taxon>Archelosauria</taxon>
        <taxon>Archosauria</taxon>
        <taxon>Dinosauria</taxon>
        <taxon>Saurischia</taxon>
        <taxon>Theropoda</taxon>
        <taxon>Coelurosauria</taxon>
        <taxon>Aves</taxon>
        <taxon>Neognathae</taxon>
        <taxon>Neoaves</taxon>
        <taxon>Telluraves</taxon>
        <taxon>Strigiformes</taxon>
        <taxon>Tytonidae</taxon>
        <taxon>Tyto</taxon>
    </lineage>
</organism>
<feature type="domain" description="Core shell protein Gag P30" evidence="1">
    <location>
        <begin position="19"/>
        <end position="153"/>
    </location>
</feature>
<gene>
    <name evidence="2" type="ORF">N341_11729</name>
</gene>
<accession>A0A093GSK6</accession>
<dbReference type="EMBL" id="KK373441">
    <property type="protein sequence ID" value="KFV44730.1"/>
    <property type="molecule type" value="Genomic_DNA"/>
</dbReference>
<dbReference type="InterPro" id="IPR003036">
    <property type="entry name" value="Gag_P30"/>
</dbReference>
<dbReference type="PANTHER" id="PTHR33166">
    <property type="entry name" value="GAG_P30 DOMAIN-CONTAINING PROTEIN"/>
    <property type="match status" value="1"/>
</dbReference>
<dbReference type="Pfam" id="PF02093">
    <property type="entry name" value="Gag_p30"/>
    <property type="match status" value="1"/>
</dbReference>
<dbReference type="Proteomes" id="UP000054190">
    <property type="component" value="Unassembled WGS sequence"/>
</dbReference>